<keyword evidence="4" id="KW-1185">Reference proteome</keyword>
<dbReference type="PROSITE" id="PS52050">
    <property type="entry name" value="WYL"/>
    <property type="match status" value="1"/>
</dbReference>
<dbReference type="EMBL" id="BAABAT010000025">
    <property type="protein sequence ID" value="GAA4256903.1"/>
    <property type="molecule type" value="Genomic_DNA"/>
</dbReference>
<feature type="domain" description="WYL" evidence="1">
    <location>
        <begin position="8"/>
        <end position="49"/>
    </location>
</feature>
<dbReference type="InterPro" id="IPR051534">
    <property type="entry name" value="CBASS_pafABC_assoc_protein"/>
</dbReference>
<comment type="caution">
    <text evidence="3">The sequence shown here is derived from an EMBL/GenBank/DDBJ whole genome shotgun (WGS) entry which is preliminary data.</text>
</comment>
<accession>A0ABP8DIW5</accession>
<evidence type="ECO:0000259" key="2">
    <source>
        <dbReference type="Pfam" id="PF25583"/>
    </source>
</evidence>
<evidence type="ECO:0000259" key="1">
    <source>
        <dbReference type="Pfam" id="PF13280"/>
    </source>
</evidence>
<reference evidence="4" key="1">
    <citation type="journal article" date="2019" name="Int. J. Syst. Evol. Microbiol.">
        <title>The Global Catalogue of Microorganisms (GCM) 10K type strain sequencing project: providing services to taxonomists for standard genome sequencing and annotation.</title>
        <authorList>
            <consortium name="The Broad Institute Genomics Platform"/>
            <consortium name="The Broad Institute Genome Sequencing Center for Infectious Disease"/>
            <person name="Wu L."/>
            <person name="Ma J."/>
        </authorList>
    </citation>
    <scope>NUCLEOTIDE SEQUENCE [LARGE SCALE GENOMIC DNA]</scope>
    <source>
        <strain evidence="4">JCM 17441</strain>
    </source>
</reference>
<evidence type="ECO:0008006" key="5">
    <source>
        <dbReference type="Google" id="ProtNLM"/>
    </source>
</evidence>
<dbReference type="Pfam" id="PF13280">
    <property type="entry name" value="WYL"/>
    <property type="match status" value="1"/>
</dbReference>
<organism evidence="3 4">
    <name type="scientific">Dactylosporangium darangshiense</name>
    <dbReference type="NCBI Taxonomy" id="579108"/>
    <lineage>
        <taxon>Bacteria</taxon>
        <taxon>Bacillati</taxon>
        <taxon>Actinomycetota</taxon>
        <taxon>Actinomycetes</taxon>
        <taxon>Micromonosporales</taxon>
        <taxon>Micromonosporaceae</taxon>
        <taxon>Dactylosporangium</taxon>
    </lineage>
</organism>
<gene>
    <name evidence="3" type="ORF">GCM10022255_071640</name>
</gene>
<dbReference type="Pfam" id="PF25583">
    <property type="entry name" value="WCX"/>
    <property type="match status" value="1"/>
</dbReference>
<dbReference type="InterPro" id="IPR026881">
    <property type="entry name" value="WYL_dom"/>
</dbReference>
<proteinExistence type="predicted"/>
<sequence>MLGLAVGQTPKWRTVDPIGLVTVREQGYLLATRSGADRTYRLSRILAAEELAEPAQRPDRVDLDRAWQERSTRFRTGGDQVTVLLRVNPARREDLVGTALAVLAEEADADGWLRLEVTFQDSRHAEWALWQLATNAEALSPQWLRTSLRNRAAAIATRYEPSAGPTLPEDSGP</sequence>
<dbReference type="Proteomes" id="UP001500620">
    <property type="component" value="Unassembled WGS sequence"/>
</dbReference>
<evidence type="ECO:0000313" key="4">
    <source>
        <dbReference type="Proteomes" id="UP001500620"/>
    </source>
</evidence>
<feature type="domain" description="WCX" evidence="2">
    <location>
        <begin position="80"/>
        <end position="156"/>
    </location>
</feature>
<evidence type="ECO:0000313" key="3">
    <source>
        <dbReference type="EMBL" id="GAA4256903.1"/>
    </source>
</evidence>
<dbReference type="InterPro" id="IPR057727">
    <property type="entry name" value="WCX_dom"/>
</dbReference>
<protein>
    <recommendedName>
        <fullName evidence="5">WYL domain-containing protein</fullName>
    </recommendedName>
</protein>
<dbReference type="PANTHER" id="PTHR34580:SF1">
    <property type="entry name" value="PROTEIN PAFC"/>
    <property type="match status" value="1"/>
</dbReference>
<name>A0ABP8DIW5_9ACTN</name>
<dbReference type="PANTHER" id="PTHR34580">
    <property type="match status" value="1"/>
</dbReference>
<dbReference type="RefSeq" id="WP_345133870.1">
    <property type="nucleotide sequence ID" value="NZ_BAABAT010000025.1"/>
</dbReference>